<dbReference type="Proteomes" id="UP000095751">
    <property type="component" value="Unassembled WGS sequence"/>
</dbReference>
<accession>A0A1E7EU45</accession>
<feature type="region of interest" description="Disordered" evidence="1">
    <location>
        <begin position="54"/>
        <end position="73"/>
    </location>
</feature>
<dbReference type="AlphaFoldDB" id="A0A1E7EU45"/>
<feature type="compositionally biased region" description="Acidic residues" evidence="1">
    <location>
        <begin position="223"/>
        <end position="237"/>
    </location>
</feature>
<evidence type="ECO:0000256" key="1">
    <source>
        <dbReference type="SAM" id="MobiDB-lite"/>
    </source>
</evidence>
<dbReference type="OrthoDB" id="46939at2759"/>
<keyword evidence="2" id="KW-1133">Transmembrane helix</keyword>
<evidence type="ECO:0000256" key="2">
    <source>
        <dbReference type="SAM" id="Phobius"/>
    </source>
</evidence>
<keyword evidence="2" id="KW-0472">Membrane</keyword>
<evidence type="ECO:0000313" key="3">
    <source>
        <dbReference type="EMBL" id="OEU09491.1"/>
    </source>
</evidence>
<dbReference type="InParanoid" id="A0A1E7EU45"/>
<keyword evidence="4" id="KW-1185">Reference proteome</keyword>
<evidence type="ECO:0000313" key="4">
    <source>
        <dbReference type="Proteomes" id="UP000095751"/>
    </source>
</evidence>
<feature type="region of interest" description="Disordered" evidence="1">
    <location>
        <begin position="223"/>
        <end position="246"/>
    </location>
</feature>
<organism evidence="3 4">
    <name type="scientific">Fragilariopsis cylindrus CCMP1102</name>
    <dbReference type="NCBI Taxonomy" id="635003"/>
    <lineage>
        <taxon>Eukaryota</taxon>
        <taxon>Sar</taxon>
        <taxon>Stramenopiles</taxon>
        <taxon>Ochrophyta</taxon>
        <taxon>Bacillariophyta</taxon>
        <taxon>Bacillariophyceae</taxon>
        <taxon>Bacillariophycidae</taxon>
        <taxon>Bacillariales</taxon>
        <taxon>Bacillariaceae</taxon>
        <taxon>Fragilariopsis</taxon>
    </lineage>
</organism>
<feature type="region of interest" description="Disordered" evidence="1">
    <location>
        <begin position="148"/>
        <end position="179"/>
    </location>
</feature>
<dbReference type="KEGG" id="fcy:FRACYDRAFT_271355"/>
<feature type="compositionally biased region" description="Basic and acidic residues" evidence="1">
    <location>
        <begin position="152"/>
        <end position="163"/>
    </location>
</feature>
<dbReference type="EMBL" id="KV784375">
    <property type="protein sequence ID" value="OEU09491.1"/>
    <property type="molecule type" value="Genomic_DNA"/>
</dbReference>
<gene>
    <name evidence="3" type="ORF">FRACYDRAFT_271355</name>
</gene>
<keyword evidence="2" id="KW-0812">Transmembrane</keyword>
<name>A0A1E7EU45_9STRA</name>
<proteinExistence type="predicted"/>
<feature type="compositionally biased region" description="Low complexity" evidence="1">
    <location>
        <begin position="57"/>
        <end position="73"/>
    </location>
</feature>
<feature type="transmembrane region" description="Helical" evidence="2">
    <location>
        <begin position="81"/>
        <end position="99"/>
    </location>
</feature>
<feature type="transmembrane region" description="Helical" evidence="2">
    <location>
        <begin position="12"/>
        <end position="31"/>
    </location>
</feature>
<sequence length="281" mass="33307">MLEHHNHRRLIFGFLFSVLVAVVDVVAFSPVSKSSAPSVINSLSDLTAKRRRRNGDVNRNGIRNIPTTTTSSTSLNSLLEVPPYFFTFTFPMLGILLTISKEFARRRLEESAWEQRLEEAREKRLRDDPSLTELDLRRKEAGLEWSAYGKPRRQEEEREKAMREEDDDEGSYRSRSRRRVKVMEKDEDYDDDYDDDDDVKNKKNVMSDNEINQFEMEYGVEYDPYYDDPYSEEDLPDEPFNLDRKYGDRRYKNGEIFYKDKESGLFYRQGAKPRNLSLWKQ</sequence>
<protein>
    <submittedName>
        <fullName evidence="3">Uncharacterized protein</fullName>
    </submittedName>
</protein>
<reference evidence="3 4" key="1">
    <citation type="submission" date="2016-09" db="EMBL/GenBank/DDBJ databases">
        <title>Extensive genetic diversity and differential bi-allelic expression allows diatom success in the polar Southern Ocean.</title>
        <authorList>
            <consortium name="DOE Joint Genome Institute"/>
            <person name="Mock T."/>
            <person name="Otillar R.P."/>
            <person name="Strauss J."/>
            <person name="Dupont C."/>
            <person name="Frickenhaus S."/>
            <person name="Maumus F."/>
            <person name="Mcmullan M."/>
            <person name="Sanges R."/>
            <person name="Schmutz J."/>
            <person name="Toseland A."/>
            <person name="Valas R."/>
            <person name="Veluchamy A."/>
            <person name="Ward B.J."/>
            <person name="Allen A."/>
            <person name="Barry K."/>
            <person name="Falciatore A."/>
            <person name="Ferrante M."/>
            <person name="Fortunato A.E."/>
            <person name="Gloeckner G."/>
            <person name="Gruber A."/>
            <person name="Hipkin R."/>
            <person name="Janech M."/>
            <person name="Kroth P."/>
            <person name="Leese F."/>
            <person name="Lindquist E."/>
            <person name="Lyon B.R."/>
            <person name="Martin J."/>
            <person name="Mayer C."/>
            <person name="Parker M."/>
            <person name="Quesneville H."/>
            <person name="Raymond J."/>
            <person name="Uhlig C."/>
            <person name="Valentin K.U."/>
            <person name="Worden A.Z."/>
            <person name="Armbrust E.V."/>
            <person name="Bowler C."/>
            <person name="Green B."/>
            <person name="Moulton V."/>
            <person name="Van Oosterhout C."/>
            <person name="Grigoriev I."/>
        </authorList>
    </citation>
    <scope>NUCLEOTIDE SEQUENCE [LARGE SCALE GENOMIC DNA]</scope>
    <source>
        <strain evidence="3 4">CCMP1102</strain>
    </source>
</reference>